<dbReference type="InterPro" id="IPR003593">
    <property type="entry name" value="AAA+_ATPase"/>
</dbReference>
<evidence type="ECO:0000256" key="7">
    <source>
        <dbReference type="ARBA" id="ARBA00023306"/>
    </source>
</evidence>
<evidence type="ECO:0000256" key="3">
    <source>
        <dbReference type="ARBA" id="ARBA00022741"/>
    </source>
</evidence>
<dbReference type="SMART" id="SM00382">
    <property type="entry name" value="AAA"/>
    <property type="match status" value="1"/>
</dbReference>
<evidence type="ECO:0000259" key="9">
    <source>
        <dbReference type="SMART" id="SM00382"/>
    </source>
</evidence>
<dbReference type="GO" id="GO:0000077">
    <property type="term" value="P:DNA damage checkpoint signaling"/>
    <property type="evidence" value="ECO:0007669"/>
    <property type="project" value="TreeGrafter"/>
</dbReference>
<dbReference type="GO" id="GO:0006281">
    <property type="term" value="P:DNA repair"/>
    <property type="evidence" value="ECO:0007669"/>
    <property type="project" value="InterPro"/>
</dbReference>
<keyword evidence="6" id="KW-0539">Nucleus</keyword>
<dbReference type="Proteomes" id="UP000516260">
    <property type="component" value="Chromosome 4"/>
</dbReference>
<feature type="region of interest" description="Disordered" evidence="8">
    <location>
        <begin position="352"/>
        <end position="371"/>
    </location>
</feature>
<comment type="subcellular location">
    <subcellularLocation>
        <location evidence="1">Nucleus</location>
    </subcellularLocation>
</comment>
<dbReference type="PANTHER" id="PTHR12172:SF0">
    <property type="entry name" value="CELL CYCLE CHECKPOINT PROTEIN RAD17"/>
    <property type="match status" value="1"/>
</dbReference>
<evidence type="ECO:0000256" key="1">
    <source>
        <dbReference type="ARBA" id="ARBA00004123"/>
    </source>
</evidence>
<keyword evidence="7" id="KW-0131">Cell cycle</keyword>
<organism evidence="10 11">
    <name type="scientific">Takifugu bimaculatus</name>
    <dbReference type="NCBI Taxonomy" id="433685"/>
    <lineage>
        <taxon>Eukaryota</taxon>
        <taxon>Metazoa</taxon>
        <taxon>Chordata</taxon>
        <taxon>Craniata</taxon>
        <taxon>Vertebrata</taxon>
        <taxon>Euteleostomi</taxon>
        <taxon>Actinopterygii</taxon>
        <taxon>Neopterygii</taxon>
        <taxon>Teleostei</taxon>
        <taxon>Neoteleostei</taxon>
        <taxon>Acanthomorphata</taxon>
        <taxon>Eupercaria</taxon>
        <taxon>Tetraodontiformes</taxon>
        <taxon>Tetradontoidea</taxon>
        <taxon>Tetraodontidae</taxon>
        <taxon>Takifugu</taxon>
    </lineage>
</organism>
<evidence type="ECO:0000256" key="2">
    <source>
        <dbReference type="ARBA" id="ARBA00006168"/>
    </source>
</evidence>
<feature type="region of interest" description="Disordered" evidence="8">
    <location>
        <begin position="593"/>
        <end position="619"/>
    </location>
</feature>
<feature type="domain" description="AAA+ ATPase" evidence="9">
    <location>
        <begin position="100"/>
        <end position="253"/>
    </location>
</feature>
<protein>
    <recommendedName>
        <fullName evidence="9">AAA+ ATPase domain-containing protein</fullName>
    </recommendedName>
</protein>
<evidence type="ECO:0000256" key="6">
    <source>
        <dbReference type="ARBA" id="ARBA00023242"/>
    </source>
</evidence>
<comment type="similarity">
    <text evidence="2">Belongs to the rad17/RAD24 family.</text>
</comment>
<keyword evidence="5" id="KW-0067">ATP-binding</keyword>
<dbReference type="Gene3D" id="3.40.50.300">
    <property type="entry name" value="P-loop containing nucleotide triphosphate hydrolases"/>
    <property type="match status" value="1"/>
</dbReference>
<dbReference type="InterPro" id="IPR027417">
    <property type="entry name" value="P-loop_NTPase"/>
</dbReference>
<keyword evidence="4" id="KW-0227">DNA damage</keyword>
<keyword evidence="3" id="KW-0547">Nucleotide-binding</keyword>
<feature type="region of interest" description="Disordered" evidence="8">
    <location>
        <begin position="21"/>
        <end position="68"/>
    </location>
</feature>
<evidence type="ECO:0000256" key="8">
    <source>
        <dbReference type="SAM" id="MobiDB-lite"/>
    </source>
</evidence>
<sequence>MDWLTVGDKAAAKRHNRWVDPSFTDLPLQHRNEVKQPRKRKGDASSSDQIFYRPNKQSQTDEDEPWVDRYSPSCQAELAVHKKKIEEVENWLRIHTTTSKGGILLLTGPSGCGKTTTVRVLAQELSIRIHEWTNSSNMESYSSSSQYEFRMNGLSYSSQSAQFREFLLRANKYNWLKIVGDDGTTDKKLILVEDFPNQFLRQHGSLHDILRQFVRSSRCPLVFIMSDSVNRDSSSRSLFPKDLQEELNITNISFNPVAPTAMMKVLTRISTVEAGKVSRILDADDIFDFYVYPAIYISSKQSCGKMCVLDAAALESLCSGSSGDIRSALNSLQFISFPDKALWTRKDRHVPSGIKQMKKKRSKKTKQMDQEPAIGGKDASLFLFRALGKILHCKRGNHGSPEAAQCAPGPALPSHLAHHQRDPLLITPEMVVEHSHMSGEVFNLYLHQNYLDFFSEVDDVAQASKYQSDADLLAANWMTRSTMRDYGSSVATRGILYSNTRHTSVGFRPLYKPNWLLVNKNHQENCLAAQSLFGSFCLTPVSLQTELLPYLPKLSNPLRNQAQLRFINDVAQMSLRRFPCRLKLETLTDKDPGELKIDAEEEQEDKQCQDGAEAPHPVTDHILLDEEDLIIDEYDSD</sequence>
<gene>
    <name evidence="10" type="ORF">fugu_004405</name>
</gene>
<dbReference type="GO" id="GO:0033314">
    <property type="term" value="P:mitotic DNA replication checkpoint signaling"/>
    <property type="evidence" value="ECO:0007669"/>
    <property type="project" value="TreeGrafter"/>
</dbReference>
<evidence type="ECO:0000313" key="11">
    <source>
        <dbReference type="Proteomes" id="UP000516260"/>
    </source>
</evidence>
<accession>A0A4Z2BCN4</accession>
<dbReference type="GO" id="GO:0003682">
    <property type="term" value="F:chromatin binding"/>
    <property type="evidence" value="ECO:0007669"/>
    <property type="project" value="TreeGrafter"/>
</dbReference>
<dbReference type="GO" id="GO:0005634">
    <property type="term" value="C:nucleus"/>
    <property type="evidence" value="ECO:0007669"/>
    <property type="project" value="UniProtKB-SubCell"/>
</dbReference>
<feature type="compositionally biased region" description="Basic residues" evidence="8">
    <location>
        <begin position="356"/>
        <end position="365"/>
    </location>
</feature>
<dbReference type="PANTHER" id="PTHR12172">
    <property type="entry name" value="CELL CYCLE CHECKPOINT PROTEIN RAD17"/>
    <property type="match status" value="1"/>
</dbReference>
<dbReference type="Pfam" id="PF03215">
    <property type="entry name" value="Rad17"/>
    <property type="match status" value="1"/>
</dbReference>
<evidence type="ECO:0000313" key="10">
    <source>
        <dbReference type="EMBL" id="TNM90171.1"/>
    </source>
</evidence>
<dbReference type="SUPFAM" id="SSF52540">
    <property type="entry name" value="P-loop containing nucleoside triphosphate hydrolases"/>
    <property type="match status" value="1"/>
</dbReference>
<evidence type="ECO:0000256" key="4">
    <source>
        <dbReference type="ARBA" id="ARBA00022763"/>
    </source>
</evidence>
<dbReference type="AlphaFoldDB" id="A0A4Z2BCN4"/>
<dbReference type="EMBL" id="SWLE01000017">
    <property type="protein sequence ID" value="TNM90171.1"/>
    <property type="molecule type" value="Genomic_DNA"/>
</dbReference>
<dbReference type="InterPro" id="IPR004582">
    <property type="entry name" value="Checkpoint_prot_Rad17_Rad24"/>
</dbReference>
<evidence type="ECO:0000256" key="5">
    <source>
        <dbReference type="ARBA" id="ARBA00022840"/>
    </source>
</evidence>
<dbReference type="GO" id="GO:0003689">
    <property type="term" value="F:DNA clamp loader activity"/>
    <property type="evidence" value="ECO:0007669"/>
    <property type="project" value="TreeGrafter"/>
</dbReference>
<dbReference type="GO" id="GO:0005524">
    <property type="term" value="F:ATP binding"/>
    <property type="evidence" value="ECO:0007669"/>
    <property type="project" value="UniProtKB-KW"/>
</dbReference>
<keyword evidence="11" id="KW-1185">Reference proteome</keyword>
<dbReference type="Gene3D" id="1.10.8.60">
    <property type="match status" value="1"/>
</dbReference>
<reference evidence="10 11" key="1">
    <citation type="submission" date="2019-04" db="EMBL/GenBank/DDBJ databases">
        <title>The sequence and de novo assembly of Takifugu bimaculatus genome using PacBio and Hi-C technologies.</title>
        <authorList>
            <person name="Xu P."/>
            <person name="Liu B."/>
            <person name="Zhou Z."/>
        </authorList>
    </citation>
    <scope>NUCLEOTIDE SEQUENCE [LARGE SCALE GENOMIC DNA]</scope>
    <source>
        <strain evidence="10">TB-2018</strain>
        <tissue evidence="10">Muscle</tissue>
    </source>
</reference>
<dbReference type="FunFam" id="3.40.50.300:FF:001661">
    <property type="entry name" value="RAD17 checkpoint clamp loader component"/>
    <property type="match status" value="1"/>
</dbReference>
<proteinExistence type="inferred from homology"/>
<comment type="caution">
    <text evidence="10">The sequence shown here is derived from an EMBL/GenBank/DDBJ whole genome shotgun (WGS) entry which is preliminary data.</text>
</comment>
<name>A0A4Z2BCN4_9TELE</name>